<dbReference type="Pfam" id="PF14111">
    <property type="entry name" value="DUF4283"/>
    <property type="match status" value="1"/>
</dbReference>
<organism evidence="2 3">
    <name type="scientific">Gossypium arboreum</name>
    <name type="common">Tree cotton</name>
    <name type="synonym">Gossypium nanking</name>
    <dbReference type="NCBI Taxonomy" id="29729"/>
    <lineage>
        <taxon>Eukaryota</taxon>
        <taxon>Viridiplantae</taxon>
        <taxon>Streptophyta</taxon>
        <taxon>Embryophyta</taxon>
        <taxon>Tracheophyta</taxon>
        <taxon>Spermatophyta</taxon>
        <taxon>Magnoliopsida</taxon>
        <taxon>eudicotyledons</taxon>
        <taxon>Gunneridae</taxon>
        <taxon>Pentapetalae</taxon>
        <taxon>rosids</taxon>
        <taxon>malvids</taxon>
        <taxon>Malvales</taxon>
        <taxon>Malvaceae</taxon>
        <taxon>Malvoideae</taxon>
        <taxon>Gossypium</taxon>
    </lineage>
</organism>
<dbReference type="EMBL" id="JARKNE010000006">
    <property type="protein sequence ID" value="KAK5825702.1"/>
    <property type="molecule type" value="Genomic_DNA"/>
</dbReference>
<evidence type="ECO:0000259" key="1">
    <source>
        <dbReference type="Pfam" id="PF14111"/>
    </source>
</evidence>
<dbReference type="InterPro" id="IPR025558">
    <property type="entry name" value="DUF4283"/>
</dbReference>
<evidence type="ECO:0000313" key="3">
    <source>
        <dbReference type="Proteomes" id="UP001358586"/>
    </source>
</evidence>
<keyword evidence="3" id="KW-1185">Reference proteome</keyword>
<name>A0ABR0PMN9_GOSAR</name>
<sequence length="182" mass="20743">MALELITKTNGDGDPFPDGDRNTKKVRFKKGFDGEVAAMAVDSYLTLNLSWKDKLLGRETVISGPDCNVFNEGSESELKLLEGDVSTTMVNGIPTIAFSDRIKKILFKKIELTVVLKLLSRSIGYNALHNHILSLWKPTKPFHLMDIPNDYFLVRFKDNEYYNRVLTQGPWILYGQYYSTLE</sequence>
<gene>
    <name evidence="2" type="ORF">PVK06_020561</name>
</gene>
<dbReference type="PANTHER" id="PTHR31286:SF173">
    <property type="entry name" value="DUF4283 DOMAIN-CONTAINING PROTEIN"/>
    <property type="match status" value="1"/>
</dbReference>
<comment type="caution">
    <text evidence="2">The sequence shown here is derived from an EMBL/GenBank/DDBJ whole genome shotgun (WGS) entry which is preliminary data.</text>
</comment>
<feature type="domain" description="DUF4283" evidence="1">
    <location>
        <begin position="111"/>
        <end position="176"/>
    </location>
</feature>
<evidence type="ECO:0000313" key="2">
    <source>
        <dbReference type="EMBL" id="KAK5825702.1"/>
    </source>
</evidence>
<accession>A0ABR0PMN9</accession>
<proteinExistence type="predicted"/>
<dbReference type="PANTHER" id="PTHR31286">
    <property type="entry name" value="GLYCINE-RICH CELL WALL STRUCTURAL PROTEIN 1.8-LIKE"/>
    <property type="match status" value="1"/>
</dbReference>
<protein>
    <recommendedName>
        <fullName evidence="1">DUF4283 domain-containing protein</fullName>
    </recommendedName>
</protein>
<dbReference type="Proteomes" id="UP001358586">
    <property type="component" value="Chromosome 6"/>
</dbReference>
<reference evidence="2 3" key="1">
    <citation type="submission" date="2023-03" db="EMBL/GenBank/DDBJ databases">
        <title>WGS of Gossypium arboreum.</title>
        <authorList>
            <person name="Yu D."/>
        </authorList>
    </citation>
    <scope>NUCLEOTIDE SEQUENCE [LARGE SCALE GENOMIC DNA]</scope>
    <source>
        <tissue evidence="2">Leaf</tissue>
    </source>
</reference>
<dbReference type="InterPro" id="IPR040256">
    <property type="entry name" value="At4g02000-like"/>
</dbReference>